<dbReference type="OrthoDB" id="194358at2759"/>
<accession>A0A2P4XRS3</accession>
<protein>
    <submittedName>
        <fullName evidence="1">Uncharacterized protein</fullName>
    </submittedName>
</protein>
<dbReference type="EMBL" id="NCKW01008298">
    <property type="protein sequence ID" value="POM68275.1"/>
    <property type="molecule type" value="Genomic_DNA"/>
</dbReference>
<evidence type="ECO:0000313" key="1">
    <source>
        <dbReference type="EMBL" id="POM68275.1"/>
    </source>
</evidence>
<keyword evidence="2" id="KW-1185">Reference proteome</keyword>
<reference evidence="1 2" key="1">
    <citation type="journal article" date="2017" name="Genome Biol. Evol.">
        <title>Phytophthora megakarya and P. palmivora, closely related causal agents of cacao black pod rot, underwent increases in genome sizes and gene numbers by different mechanisms.</title>
        <authorList>
            <person name="Ali S.S."/>
            <person name="Shao J."/>
            <person name="Lary D.J."/>
            <person name="Kronmiller B."/>
            <person name="Shen D."/>
            <person name="Strem M.D."/>
            <person name="Amoako-Attah I."/>
            <person name="Akrofi A.Y."/>
            <person name="Begoude B.A."/>
            <person name="Ten Hoopen G.M."/>
            <person name="Coulibaly K."/>
            <person name="Kebe B.I."/>
            <person name="Melnick R.L."/>
            <person name="Guiltinan M.J."/>
            <person name="Tyler B.M."/>
            <person name="Meinhardt L.W."/>
            <person name="Bailey B.A."/>
        </authorList>
    </citation>
    <scope>NUCLEOTIDE SEQUENCE [LARGE SCALE GENOMIC DNA]</scope>
    <source>
        <strain evidence="2">sbr112.9</strain>
    </source>
</reference>
<evidence type="ECO:0000313" key="2">
    <source>
        <dbReference type="Proteomes" id="UP000237271"/>
    </source>
</evidence>
<dbReference type="Proteomes" id="UP000237271">
    <property type="component" value="Unassembled WGS sequence"/>
</dbReference>
<organism evidence="1 2">
    <name type="scientific">Phytophthora palmivora</name>
    <dbReference type="NCBI Taxonomy" id="4796"/>
    <lineage>
        <taxon>Eukaryota</taxon>
        <taxon>Sar</taxon>
        <taxon>Stramenopiles</taxon>
        <taxon>Oomycota</taxon>
        <taxon>Peronosporomycetes</taxon>
        <taxon>Peronosporales</taxon>
        <taxon>Peronosporaceae</taxon>
        <taxon>Phytophthora</taxon>
    </lineage>
</organism>
<comment type="caution">
    <text evidence="1">The sequence shown here is derived from an EMBL/GenBank/DDBJ whole genome shotgun (WGS) entry which is preliminary data.</text>
</comment>
<dbReference type="AlphaFoldDB" id="A0A2P4XRS3"/>
<sequence>MNLLIALMTSEYEKVRAQAKELSLLELAGALHRYEQWIGYSVVRKLYTTPRGQELIEHCVSHASGSTQQRRNFYRRELTSSMSSSFVESMPTPARRYDIQSAQRSKIDAMHFSLISKGNSVDGMEMTSITEAITTQVLKHVHDEVEALRMQVTTELQDVRELLETTHKGNTQAQKDVTSKLTDVLKLLATKTEDLKISR</sequence>
<name>A0A2P4XRS3_9STRA</name>
<gene>
    <name evidence="1" type="ORF">PHPALM_15588</name>
</gene>
<proteinExistence type="predicted"/>